<dbReference type="EMBL" id="DS113651">
    <property type="protein sequence ID" value="EAX99081.1"/>
    <property type="molecule type" value="Genomic_DNA"/>
</dbReference>
<keyword evidence="1" id="KW-1133">Transmembrane helix</keyword>
<feature type="transmembrane region" description="Helical" evidence="1">
    <location>
        <begin position="1019"/>
        <end position="1042"/>
    </location>
</feature>
<feature type="transmembrane region" description="Helical" evidence="1">
    <location>
        <begin position="188"/>
        <end position="213"/>
    </location>
</feature>
<accession>A2F7Q4</accession>
<organism evidence="2 3">
    <name type="scientific">Trichomonas vaginalis (strain ATCC PRA-98 / G3)</name>
    <dbReference type="NCBI Taxonomy" id="412133"/>
    <lineage>
        <taxon>Eukaryota</taxon>
        <taxon>Metamonada</taxon>
        <taxon>Parabasalia</taxon>
        <taxon>Trichomonadida</taxon>
        <taxon>Trichomonadidae</taxon>
        <taxon>Trichomonas</taxon>
    </lineage>
</organism>
<feature type="transmembrane region" description="Helical" evidence="1">
    <location>
        <begin position="115"/>
        <end position="140"/>
    </location>
</feature>
<protein>
    <submittedName>
        <fullName evidence="2">Uncharacterized protein</fullName>
    </submittedName>
</protein>
<feature type="transmembrane region" description="Helical" evidence="1">
    <location>
        <begin position="862"/>
        <end position="888"/>
    </location>
</feature>
<dbReference type="OrthoDB" id="10675228at2759"/>
<dbReference type="VEuPathDB" id="TrichDB:TVAG_290280"/>
<feature type="transmembrane region" description="Helical" evidence="1">
    <location>
        <begin position="281"/>
        <end position="300"/>
    </location>
</feature>
<feature type="transmembrane region" description="Helical" evidence="1">
    <location>
        <begin position="77"/>
        <end position="103"/>
    </location>
</feature>
<feature type="transmembrane region" description="Helical" evidence="1">
    <location>
        <begin position="535"/>
        <end position="558"/>
    </location>
</feature>
<evidence type="ECO:0000313" key="3">
    <source>
        <dbReference type="Proteomes" id="UP000001542"/>
    </source>
</evidence>
<reference evidence="2" key="1">
    <citation type="submission" date="2006-10" db="EMBL/GenBank/DDBJ databases">
        <authorList>
            <person name="Amadeo P."/>
            <person name="Zhao Q."/>
            <person name="Wortman J."/>
            <person name="Fraser-Liggett C."/>
            <person name="Carlton J."/>
        </authorList>
    </citation>
    <scope>NUCLEOTIDE SEQUENCE</scope>
    <source>
        <strain evidence="2">G3</strain>
    </source>
</reference>
<evidence type="ECO:0000256" key="1">
    <source>
        <dbReference type="SAM" id="Phobius"/>
    </source>
</evidence>
<dbReference type="KEGG" id="tva:4756886"/>
<dbReference type="VEuPathDB" id="TrichDB:TVAGG3_0405770"/>
<dbReference type="Proteomes" id="UP000001542">
    <property type="component" value="Unassembled WGS sequence"/>
</dbReference>
<name>A2F7Q4_TRIV3</name>
<feature type="transmembrane region" description="Helical" evidence="1">
    <location>
        <begin position="705"/>
        <end position="731"/>
    </location>
</feature>
<gene>
    <name evidence="2" type="ORF">TVAG_290280</name>
</gene>
<feature type="transmembrane region" description="Helical" evidence="1">
    <location>
        <begin position="234"/>
        <end position="261"/>
    </location>
</feature>
<keyword evidence="1" id="KW-0812">Transmembrane</keyword>
<dbReference type="RefSeq" id="XP_001312011.1">
    <property type="nucleotide sequence ID" value="XM_001312010.1"/>
</dbReference>
<proteinExistence type="predicted"/>
<keyword evidence="1" id="KW-0472">Membrane</keyword>
<sequence length="1356" mass="156752">MSAIALLSGQPTNLMGIDMVQEPKQGFLNFLLFIPWYFDVKYACFDSVFVLMIQLIWLTITLNAYKRLKNRKTLRTYHLVAIVVLQQSLVNIFSIPLYFRIALNVDCILNHYQHIYIISLVISSISTLFNLFIAFVHSVFLEPFDLVERSSFDLYDGKNRLVFHIINLFNVFMSFYLPYVTSEVQKCIFYFLLLSLSIFDLYIRVLPFTYVSWLVKYIQNAINFVIPFCITARILLNLSFFFTCLVYFACLILYAIIFWVAHFFLNQKASHLLTNFATNGGIDQIFFGSFFTPFNFVSLLRKISKMNPSPEIFQSLMQMQSSINRRGSNLIEICRFLGLFPSRRNEMIAEIDRTDSNSLHNQFILYCIRERLNSLILVSSPEERRSLGRFRFQYVETMKRYWESRRDQKHFRSFIELINGYVLGLELLSEAPALLRRFPFDSSVRRLYIECLYLTGGDSMEIQNQQNILNELSETPPNITDPILHSAIRYHPHVMSYLSAEELQRCSSSTQMRSKKAPKMERPAWSYLANLRSNYIPGVVAMYALPLIALFILSLRIVFREMDASKLSFRIDNLTTDVVFDFSFASASMFIQFSINDTFTSGNFSLSQSTNESECQIVLFDCVLHLTTYYSYLGQIRGIVTFMVPVVTTFFHNILNNTNTYCSVLHKFTEFPRNYSLYSFDSPTSALSNTWNVLEEQQRLFTNHYILYEFLVVFFGLIFIGVSLFSLNIYIKANRMLKHYKHYFDYLASDERYQLFMEGRGEEAWELIRTYIPVSSSDDPSNAQIPPMQLPSQNTVLQPQNLPNVHTTTPILPPKVKIEPEVTQELQHSDTDGEELSDLVRIEPNDNEIDPLSAPLKRSRGYFFVFGSACIMWLSIFVVVVFIGIAHWTRMKTLYDRSKDLMLTFSLTRTSLILQNEICKAILGENYNSSLILELSNTIEQSNHTITSFYKDNITDHEGNVIGTLKNFVHLVTDNINKYSTSFWCLTFLPQFFEFTRECTLHAYEFERGSIISVKDSNIASFIADIVLFILISLALSIYASALSAQILSKMFPFPTSLIELSSSISKESHNDEEDHLPDNALIVRSVSETGQIYSVSQNSSILLGKRSDTLIDIPFSEVFSREDGQVPLVSTVDKKQDKRTFMIQRTTVGRIVLSVLVDDSTRVMSGNTKESTPTTQLVGYVPIYFAERFASENSSKMPIECCYYLFMRHNVTDQKSIERFYGNFSMMVSHFSKLRCIHMDGSIITCVLTKDLNVEEIVLIAREVISKIGDQLFCMSLRYIEYTDFELVVDVEPYIQSLTPFFSECEDSLYEQPQDTISFSHELNSTKWAKSEEYGDLEIMNMSSFWISSIKVLSN</sequence>
<dbReference type="InParanoid" id="A2F7Q4"/>
<keyword evidence="3" id="KW-1185">Reference proteome</keyword>
<feature type="transmembrane region" description="Helical" evidence="1">
    <location>
        <begin position="40"/>
        <end position="65"/>
    </location>
</feature>
<feature type="transmembrane region" description="Helical" evidence="1">
    <location>
        <begin position="161"/>
        <end position="182"/>
    </location>
</feature>
<evidence type="ECO:0000313" key="2">
    <source>
        <dbReference type="EMBL" id="EAX99081.1"/>
    </source>
</evidence>
<reference evidence="2" key="2">
    <citation type="journal article" date="2007" name="Science">
        <title>Draft genome sequence of the sexually transmitted pathogen Trichomonas vaginalis.</title>
        <authorList>
            <person name="Carlton J.M."/>
            <person name="Hirt R.P."/>
            <person name="Silva J.C."/>
            <person name="Delcher A.L."/>
            <person name="Schatz M."/>
            <person name="Zhao Q."/>
            <person name="Wortman J.R."/>
            <person name="Bidwell S.L."/>
            <person name="Alsmark U.C.M."/>
            <person name="Besteiro S."/>
            <person name="Sicheritz-Ponten T."/>
            <person name="Noel C.J."/>
            <person name="Dacks J.B."/>
            <person name="Foster P.G."/>
            <person name="Simillion C."/>
            <person name="Van de Peer Y."/>
            <person name="Miranda-Saavedra D."/>
            <person name="Barton G.J."/>
            <person name="Westrop G.D."/>
            <person name="Mueller S."/>
            <person name="Dessi D."/>
            <person name="Fiori P.L."/>
            <person name="Ren Q."/>
            <person name="Paulsen I."/>
            <person name="Zhang H."/>
            <person name="Bastida-Corcuera F.D."/>
            <person name="Simoes-Barbosa A."/>
            <person name="Brown M.T."/>
            <person name="Hayes R.D."/>
            <person name="Mukherjee M."/>
            <person name="Okumura C.Y."/>
            <person name="Schneider R."/>
            <person name="Smith A.J."/>
            <person name="Vanacova S."/>
            <person name="Villalvazo M."/>
            <person name="Haas B.J."/>
            <person name="Pertea M."/>
            <person name="Feldblyum T.V."/>
            <person name="Utterback T.R."/>
            <person name="Shu C.L."/>
            <person name="Osoegawa K."/>
            <person name="de Jong P.J."/>
            <person name="Hrdy I."/>
            <person name="Horvathova L."/>
            <person name="Zubacova Z."/>
            <person name="Dolezal P."/>
            <person name="Malik S.B."/>
            <person name="Logsdon J.M. Jr."/>
            <person name="Henze K."/>
            <person name="Gupta A."/>
            <person name="Wang C.C."/>
            <person name="Dunne R.L."/>
            <person name="Upcroft J.A."/>
            <person name="Upcroft P."/>
            <person name="White O."/>
            <person name="Salzberg S.L."/>
            <person name="Tang P."/>
            <person name="Chiu C.-H."/>
            <person name="Lee Y.-S."/>
            <person name="Embley T.M."/>
            <person name="Coombs G.H."/>
            <person name="Mottram J.C."/>
            <person name="Tachezy J."/>
            <person name="Fraser-Liggett C.M."/>
            <person name="Johnson P.J."/>
        </authorList>
    </citation>
    <scope>NUCLEOTIDE SEQUENCE [LARGE SCALE GENOMIC DNA]</scope>
    <source>
        <strain evidence="2">G3</strain>
    </source>
</reference>